<protein>
    <recommendedName>
        <fullName evidence="4">Glycosyl hydrolase family 20, domain 2</fullName>
    </recommendedName>
</protein>
<dbReference type="EMBL" id="FNAO01000015">
    <property type="protein sequence ID" value="SDF17219.1"/>
    <property type="molecule type" value="Genomic_DNA"/>
</dbReference>
<evidence type="ECO:0008006" key="4">
    <source>
        <dbReference type="Google" id="ProtNLM"/>
    </source>
</evidence>
<keyword evidence="1" id="KW-0378">Hydrolase</keyword>
<evidence type="ECO:0000313" key="3">
    <source>
        <dbReference type="Proteomes" id="UP000199109"/>
    </source>
</evidence>
<dbReference type="GO" id="GO:0005975">
    <property type="term" value="P:carbohydrate metabolic process"/>
    <property type="evidence" value="ECO:0007669"/>
    <property type="project" value="UniProtKB-ARBA"/>
</dbReference>
<name>A0A1G7IY49_9FLAO</name>
<keyword evidence="3" id="KW-1185">Reference proteome</keyword>
<proteinExistence type="predicted"/>
<dbReference type="Proteomes" id="UP000199109">
    <property type="component" value="Unassembled WGS sequence"/>
</dbReference>
<dbReference type="Gene3D" id="3.30.379.10">
    <property type="entry name" value="Chitobiase/beta-hexosaminidase domain 2-like"/>
    <property type="match status" value="1"/>
</dbReference>
<dbReference type="OrthoDB" id="99887at2"/>
<sequence length="703" mass="81069">MKKCFFTCVSTFLLLVSCSDSEKRLTLDIQNSLQNSTVKYAINEFRTKLDTTKFVLNSTEPDWVISTELDSSLGDEAFDISVSNNKLVVTGGNGAGIMYGFSNLKEQFANGNTVIEPVQESPRFEFRALKFNLPWSSYRNGEALDLHRETCRDTVFWRSFLDMMAENRFNKLTLWNLHPFNYLVKTKKYPEANGFSDTEMKEWESFWHSLFKMAKDRGIETYLINWNIFVSPEFAKAHNVAKYSIDNEYFTEKGDTSPIIKDYMAESVKEVIDKYPNLTGLGITLGEGMGGMTAEEREEWLLDGYIQGMRSASRKVKFIHRVPLSAGKGSGGSTSASVEQMTRRTLDTLSIAKGPINIELKFNWSHGLTTPYLAKVHGGELTDAYWNPMPENYRLAWMIRNEDVFVLRWGQPDFIRDHIKENGHPYVNGYFVGSETYIPAKDYITSLPNTSYRYAFDRQWMFYKTWGRLLYNPKTPDQVFIDAFDSRFPGYGKKLFESQSLVSQVPLIVATYWDATWDHTLYTEGFIGLTHPGGMKLLSLEQMIEKQPMDPKFMGIEEFLANGSKQIDGRTTPIQLADSINSFCSKALEDVEHTDTANNNDLLYEVSDIQTWAHLGIYFAEKLKAAVAYQQYLESENKDFLEQSIKNLEKATQHWHKVVEITSPIYDPMPLQPYEHNDNELFHWSKVEEEVQQELKWLKNELK</sequence>
<dbReference type="RefSeq" id="WP_091874135.1">
    <property type="nucleotide sequence ID" value="NZ_FNAO01000015.1"/>
</dbReference>
<evidence type="ECO:0000313" key="2">
    <source>
        <dbReference type="EMBL" id="SDF17219.1"/>
    </source>
</evidence>
<dbReference type="PROSITE" id="PS51257">
    <property type="entry name" value="PROKAR_LIPOPROTEIN"/>
    <property type="match status" value="1"/>
</dbReference>
<organism evidence="2 3">
    <name type="scientific">Pricia antarctica</name>
    <dbReference type="NCBI Taxonomy" id="641691"/>
    <lineage>
        <taxon>Bacteria</taxon>
        <taxon>Pseudomonadati</taxon>
        <taxon>Bacteroidota</taxon>
        <taxon>Flavobacteriia</taxon>
        <taxon>Flavobacteriales</taxon>
        <taxon>Flavobacteriaceae</taxon>
        <taxon>Pricia</taxon>
    </lineage>
</organism>
<dbReference type="GO" id="GO:0016787">
    <property type="term" value="F:hydrolase activity"/>
    <property type="evidence" value="ECO:0007669"/>
    <property type="project" value="UniProtKB-KW"/>
</dbReference>
<dbReference type="SUPFAM" id="SSF55545">
    <property type="entry name" value="beta-N-acetylhexosaminidase-like domain"/>
    <property type="match status" value="1"/>
</dbReference>
<dbReference type="InterPro" id="IPR029018">
    <property type="entry name" value="Hex-like_dom2"/>
</dbReference>
<evidence type="ECO:0000256" key="1">
    <source>
        <dbReference type="ARBA" id="ARBA00022801"/>
    </source>
</evidence>
<dbReference type="AlphaFoldDB" id="A0A1G7IY49"/>
<reference evidence="2 3" key="1">
    <citation type="submission" date="2016-10" db="EMBL/GenBank/DDBJ databases">
        <authorList>
            <person name="de Groot N.N."/>
        </authorList>
    </citation>
    <scope>NUCLEOTIDE SEQUENCE [LARGE SCALE GENOMIC DNA]</scope>
    <source>
        <strain evidence="2 3">DSM 23421</strain>
    </source>
</reference>
<dbReference type="STRING" id="641691.SAMN05421636_1154"/>
<accession>A0A1G7IY49</accession>
<gene>
    <name evidence="2" type="ORF">SAMN05421636_1154</name>
</gene>